<dbReference type="PANTHER" id="PTHR30411:SF0">
    <property type="entry name" value="CYS-TRNA(PRO)_CYS-TRNA(CYS) DEACYLASE YBAK"/>
    <property type="match status" value="1"/>
</dbReference>
<dbReference type="EC" id="4.2.-.-" evidence="4"/>
<dbReference type="Gene3D" id="3.90.960.10">
    <property type="entry name" value="YbaK/aminoacyl-tRNA synthetase-associated domain"/>
    <property type="match status" value="1"/>
</dbReference>
<gene>
    <name evidence="6" type="primary">ybaK</name>
    <name evidence="6" type="ORF">ARTSIC4J27_2536</name>
</gene>
<comment type="similarity">
    <text evidence="1 4">Belongs to the prolyl-tRNA editing family. YbaK/EbsC subfamily.</text>
</comment>
<dbReference type="EMBL" id="CAQI01000044">
    <property type="protein sequence ID" value="CCQ46566.1"/>
    <property type="molecule type" value="Genomic_DNA"/>
</dbReference>
<dbReference type="Pfam" id="PF04073">
    <property type="entry name" value="tRNA_edit"/>
    <property type="match status" value="1"/>
</dbReference>
<reference evidence="7" key="1">
    <citation type="journal article" date="2014" name="Genome Announc.">
        <title>Genome Sequence of Arthrobacter siccitolerans 4J27, a Xeroprotectant-Producing Desiccation-Tolerant Microorganism.</title>
        <authorList>
            <person name="Manzanera M."/>
            <person name="Santa-Cruz-Calvo L."/>
            <person name="Vilchez J.I."/>
            <person name="Garcia-Fontana C."/>
            <person name="Silva-Castro G.A."/>
            <person name="Calvo C."/>
            <person name="Gonzalez-Lopez J."/>
        </authorList>
    </citation>
    <scope>NUCLEOTIDE SEQUENCE [LARGE SCALE GENOMIC DNA]</scope>
    <source>
        <strain evidence="7">4J27</strain>
    </source>
</reference>
<evidence type="ECO:0000256" key="3">
    <source>
        <dbReference type="ARBA" id="ARBA00023239"/>
    </source>
</evidence>
<evidence type="ECO:0000256" key="2">
    <source>
        <dbReference type="ARBA" id="ARBA00022917"/>
    </source>
</evidence>
<evidence type="ECO:0000313" key="7">
    <source>
        <dbReference type="Proteomes" id="UP000035722"/>
    </source>
</evidence>
<dbReference type="AlphaFoldDB" id="A0A024H4B0"/>
<proteinExistence type="inferred from homology"/>
<evidence type="ECO:0000256" key="4">
    <source>
        <dbReference type="PIRNR" id="PIRNR006181"/>
    </source>
</evidence>
<evidence type="ECO:0000259" key="5">
    <source>
        <dbReference type="Pfam" id="PF04073"/>
    </source>
</evidence>
<dbReference type="InterPro" id="IPR007214">
    <property type="entry name" value="YbaK/aa-tRNA-synth-assoc-dom"/>
</dbReference>
<dbReference type="RefSeq" id="WP_050055451.1">
    <property type="nucleotide sequence ID" value="NZ_CAQI01000044.1"/>
</dbReference>
<organism evidence="6 7">
    <name type="scientific">Pseudarthrobacter siccitolerans</name>
    <dbReference type="NCBI Taxonomy" id="861266"/>
    <lineage>
        <taxon>Bacteria</taxon>
        <taxon>Bacillati</taxon>
        <taxon>Actinomycetota</taxon>
        <taxon>Actinomycetes</taxon>
        <taxon>Micrococcales</taxon>
        <taxon>Micrococcaceae</taxon>
        <taxon>Pseudarthrobacter</taxon>
    </lineage>
</organism>
<evidence type="ECO:0000313" key="6">
    <source>
        <dbReference type="EMBL" id="CCQ46566.1"/>
    </source>
</evidence>
<keyword evidence="2 4" id="KW-0648">Protein biosynthesis</keyword>
<dbReference type="NCBIfam" id="TIGR00011">
    <property type="entry name" value="YbaK_EbsC"/>
    <property type="match status" value="1"/>
</dbReference>
<dbReference type="PANTHER" id="PTHR30411">
    <property type="entry name" value="CYTOPLASMIC PROTEIN"/>
    <property type="match status" value="1"/>
</dbReference>
<comment type="caution">
    <text evidence="6">The sequence shown here is derived from an EMBL/GenBank/DDBJ whole genome shotgun (WGS) entry which is preliminary data.</text>
</comment>
<dbReference type="CDD" id="cd00002">
    <property type="entry name" value="YbaK_deacylase"/>
    <property type="match status" value="1"/>
</dbReference>
<evidence type="ECO:0000256" key="1">
    <source>
        <dbReference type="ARBA" id="ARBA00009798"/>
    </source>
</evidence>
<sequence>MGRKNASQGTPATAVLAAAGVPFVLHPYDHDPAAASYGAEAAQALGIQPAKVFKTLIVEVEGRLAVGIVPVSGTLDLKAFAAAMGAKKAAMADPAAAQRRTGYVLGGISPLGQRLPSPTVLDHSALALETLLVSGGRRGLDIELAPADLIRLTNAVTAPISSLS</sequence>
<protein>
    <recommendedName>
        <fullName evidence="4">Cys-tRNA(Pro)/Cys-tRNA(Cys) deacylase</fullName>
        <ecNumber evidence="4">4.2.-.-</ecNumber>
    </recommendedName>
</protein>
<dbReference type="STRING" id="861266.ARTSIC4J27_2536"/>
<dbReference type="PIRSF" id="PIRSF006181">
    <property type="entry name" value="EbsC_YbaK"/>
    <property type="match status" value="1"/>
</dbReference>
<dbReference type="InterPro" id="IPR004369">
    <property type="entry name" value="Prolyl-tRNA_editing_YbaK/EbsC"/>
</dbReference>
<dbReference type="GO" id="GO:0016829">
    <property type="term" value="F:lyase activity"/>
    <property type="evidence" value="ECO:0007669"/>
    <property type="project" value="UniProtKB-KW"/>
</dbReference>
<dbReference type="SUPFAM" id="SSF55826">
    <property type="entry name" value="YbaK/ProRS associated domain"/>
    <property type="match status" value="1"/>
</dbReference>
<accession>A0A024H4B0</accession>
<feature type="domain" description="YbaK/aminoacyl-tRNA synthetase-associated" evidence="5">
    <location>
        <begin position="32"/>
        <end position="152"/>
    </location>
</feature>
<keyword evidence="7" id="KW-1185">Reference proteome</keyword>
<name>A0A024H4B0_9MICC</name>
<dbReference type="InterPro" id="IPR036754">
    <property type="entry name" value="YbaK/aa-tRNA-synt-asso_dom_sf"/>
</dbReference>
<dbReference type="OrthoDB" id="9809296at2"/>
<keyword evidence="3 4" id="KW-0456">Lyase</keyword>
<dbReference type="Proteomes" id="UP000035722">
    <property type="component" value="Unassembled WGS sequence"/>
</dbReference>
<dbReference type="GO" id="GO:0002161">
    <property type="term" value="F:aminoacyl-tRNA deacylase activity"/>
    <property type="evidence" value="ECO:0007669"/>
    <property type="project" value="InterPro"/>
</dbReference>
<dbReference type="GO" id="GO:0006412">
    <property type="term" value="P:translation"/>
    <property type="evidence" value="ECO:0007669"/>
    <property type="project" value="UniProtKB-KW"/>
</dbReference>